<dbReference type="Pfam" id="PF11209">
    <property type="entry name" value="LmeA"/>
    <property type="match status" value="1"/>
</dbReference>
<reference evidence="2" key="1">
    <citation type="journal article" date="2019" name="Int. J. Syst. Evol. Microbiol.">
        <title>The Global Catalogue of Microorganisms (GCM) 10K type strain sequencing project: providing services to taxonomists for standard genome sequencing and annotation.</title>
        <authorList>
            <consortium name="The Broad Institute Genomics Platform"/>
            <consortium name="The Broad Institute Genome Sequencing Center for Infectious Disease"/>
            <person name="Wu L."/>
            <person name="Ma J."/>
        </authorList>
    </citation>
    <scope>NUCLEOTIDE SEQUENCE [LARGE SCALE GENOMIC DNA]</scope>
    <source>
        <strain evidence="2">JCM 12393</strain>
    </source>
</reference>
<keyword evidence="2" id="KW-1185">Reference proteome</keyword>
<gene>
    <name evidence="1" type="ORF">GCM10009639_61050</name>
</gene>
<dbReference type="InterPro" id="IPR021373">
    <property type="entry name" value="DUF2993"/>
</dbReference>
<name>A0ABP4J407_9ACTN</name>
<accession>A0ABP4J407</accession>
<evidence type="ECO:0000313" key="1">
    <source>
        <dbReference type="EMBL" id="GAA1410206.1"/>
    </source>
</evidence>
<proteinExistence type="predicted"/>
<organism evidence="1 2">
    <name type="scientific">Kitasatospora putterlickiae</name>
    <dbReference type="NCBI Taxonomy" id="221725"/>
    <lineage>
        <taxon>Bacteria</taxon>
        <taxon>Bacillati</taxon>
        <taxon>Actinomycetota</taxon>
        <taxon>Actinomycetes</taxon>
        <taxon>Kitasatosporales</taxon>
        <taxon>Streptomycetaceae</taxon>
        <taxon>Kitasatospora</taxon>
    </lineage>
</organism>
<comment type="caution">
    <text evidence="1">The sequence shown here is derived from an EMBL/GenBank/DDBJ whole genome shotgun (WGS) entry which is preliminary data.</text>
</comment>
<protein>
    <submittedName>
        <fullName evidence="1">DUF2993 domain-containing protein</fullName>
    </submittedName>
</protein>
<evidence type="ECO:0000313" key="2">
    <source>
        <dbReference type="Proteomes" id="UP001499863"/>
    </source>
</evidence>
<dbReference type="RefSeq" id="WP_344343427.1">
    <property type="nucleotide sequence ID" value="NZ_BAAAKJ010000382.1"/>
</dbReference>
<dbReference type="EMBL" id="BAAAKJ010000382">
    <property type="protein sequence ID" value="GAA1410206.1"/>
    <property type="molecule type" value="Genomic_DNA"/>
</dbReference>
<sequence>MRGWLKATIGVVVLSGVLVGADRIAVGVAEDEAADQILKSGRMSRKPDVSIEGFPFLTQVVSRKLDEVRISSDGLTVGEGKDEVALHAFRATLSGVEVSGNMSSATVDRGSGSGLITYADLSRLLPPASELVPNVGRLSLGGATRLSLSYGGPGKIRASLGPFPVGDAAVHSKDNTVTVDGFRLSAMASLLAGVSDQPLDPISFTLSELPAGLNLSSVTPQEDGLQLGFDGEDVKLIG</sequence>
<dbReference type="Proteomes" id="UP001499863">
    <property type="component" value="Unassembled WGS sequence"/>
</dbReference>